<evidence type="ECO:0008006" key="4">
    <source>
        <dbReference type="Google" id="ProtNLM"/>
    </source>
</evidence>
<dbReference type="Proteomes" id="UP001178461">
    <property type="component" value="Chromosome 1"/>
</dbReference>
<evidence type="ECO:0000256" key="1">
    <source>
        <dbReference type="SAM" id="SignalP"/>
    </source>
</evidence>
<keyword evidence="1" id="KW-0732">Signal</keyword>
<dbReference type="EMBL" id="OX395126">
    <property type="protein sequence ID" value="CAI5763204.1"/>
    <property type="molecule type" value="Genomic_DNA"/>
</dbReference>
<accession>A0AA35JQ38</accession>
<keyword evidence="3" id="KW-1185">Reference proteome</keyword>
<name>A0AA35JQ38_9SAUR</name>
<protein>
    <recommendedName>
        <fullName evidence="4">Secreted protein</fullName>
    </recommendedName>
</protein>
<sequence>MDCLYLASVALFSSFHSAFSSFFNATCCCCPYSTHSSPVLSLSSFLATSSSLWIGNVATDAVVAVTRDWCPLCSTDAHQPDLQSAENPKCQIENKTQPLELILFCISLT</sequence>
<reference evidence="2" key="1">
    <citation type="submission" date="2022-12" db="EMBL/GenBank/DDBJ databases">
        <authorList>
            <person name="Alioto T."/>
            <person name="Alioto T."/>
            <person name="Gomez Garrido J."/>
        </authorList>
    </citation>
    <scope>NUCLEOTIDE SEQUENCE</scope>
</reference>
<evidence type="ECO:0000313" key="2">
    <source>
        <dbReference type="EMBL" id="CAI5763204.1"/>
    </source>
</evidence>
<organism evidence="2 3">
    <name type="scientific">Podarcis lilfordi</name>
    <name type="common">Lilford's wall lizard</name>
    <dbReference type="NCBI Taxonomy" id="74358"/>
    <lineage>
        <taxon>Eukaryota</taxon>
        <taxon>Metazoa</taxon>
        <taxon>Chordata</taxon>
        <taxon>Craniata</taxon>
        <taxon>Vertebrata</taxon>
        <taxon>Euteleostomi</taxon>
        <taxon>Lepidosauria</taxon>
        <taxon>Squamata</taxon>
        <taxon>Bifurcata</taxon>
        <taxon>Unidentata</taxon>
        <taxon>Episquamata</taxon>
        <taxon>Laterata</taxon>
        <taxon>Lacertibaenia</taxon>
        <taxon>Lacertidae</taxon>
        <taxon>Podarcis</taxon>
    </lineage>
</organism>
<proteinExistence type="predicted"/>
<feature type="chain" id="PRO_5041305029" description="Secreted protein" evidence="1">
    <location>
        <begin position="21"/>
        <end position="109"/>
    </location>
</feature>
<feature type="signal peptide" evidence="1">
    <location>
        <begin position="1"/>
        <end position="20"/>
    </location>
</feature>
<dbReference type="AlphaFoldDB" id="A0AA35JQ38"/>
<gene>
    <name evidence="2" type="ORF">PODLI_1B033065</name>
</gene>
<evidence type="ECO:0000313" key="3">
    <source>
        <dbReference type="Proteomes" id="UP001178461"/>
    </source>
</evidence>